<dbReference type="Pfam" id="PF14661">
    <property type="entry name" value="HAUS6_N"/>
    <property type="match status" value="1"/>
</dbReference>
<accession>Q4TGP9</accession>
<feature type="domain" description="HAUS augmin-like complex subunit 6 N-terminal" evidence="2">
    <location>
        <begin position="17"/>
        <end position="52"/>
    </location>
</feature>
<feature type="compositionally biased region" description="Basic and acidic residues" evidence="1">
    <location>
        <begin position="246"/>
        <end position="266"/>
    </location>
</feature>
<evidence type="ECO:0000313" key="3">
    <source>
        <dbReference type="EMBL" id="CAF87933.1"/>
    </source>
</evidence>
<feature type="region of interest" description="Disordered" evidence="1">
    <location>
        <begin position="90"/>
        <end position="266"/>
    </location>
</feature>
<gene>
    <name evidence="3" type="ORF">GSTENG00000987001</name>
</gene>
<dbReference type="EMBL" id="CAAE01003555">
    <property type="protein sequence ID" value="CAF87933.1"/>
    <property type="molecule type" value="Genomic_DNA"/>
</dbReference>
<reference evidence="3" key="1">
    <citation type="journal article" date="2004" name="Nature">
        <title>Genome duplication in the teleost fish Tetraodon nigroviridis reveals the early vertebrate proto-karyotype.</title>
        <authorList>
            <person name="Jaillon O."/>
            <person name="Aury J.-M."/>
            <person name="Brunet F."/>
            <person name="Petit J.-L."/>
            <person name="Stange-Thomann N."/>
            <person name="Mauceli E."/>
            <person name="Bouneau L."/>
            <person name="Fischer C."/>
            <person name="Ozouf-Costaz C."/>
            <person name="Bernot A."/>
            <person name="Nicaud S."/>
            <person name="Jaffe D."/>
            <person name="Fisher S."/>
            <person name="Lutfalla G."/>
            <person name="Dossat C."/>
            <person name="Segurens B."/>
            <person name="Dasilva C."/>
            <person name="Salanoubat M."/>
            <person name="Levy M."/>
            <person name="Boudet N."/>
            <person name="Castellano S."/>
            <person name="Anthouard V."/>
            <person name="Jubin C."/>
            <person name="Castelli V."/>
            <person name="Katinka M."/>
            <person name="Vacherie B."/>
            <person name="Biemont C."/>
            <person name="Skalli Z."/>
            <person name="Cattolico L."/>
            <person name="Poulain J."/>
            <person name="De Berardinis V."/>
            <person name="Cruaud C."/>
            <person name="Duprat S."/>
            <person name="Brottier P."/>
            <person name="Coutanceau J.-P."/>
            <person name="Gouzy J."/>
            <person name="Parra G."/>
            <person name="Lardier G."/>
            <person name="Chapple C."/>
            <person name="McKernan K.J."/>
            <person name="McEwan P."/>
            <person name="Bosak S."/>
            <person name="Kellis M."/>
            <person name="Volff J.-N."/>
            <person name="Guigo R."/>
            <person name="Zody M.C."/>
            <person name="Mesirov J."/>
            <person name="Lindblad-Toh K."/>
            <person name="Birren B."/>
            <person name="Nusbaum C."/>
            <person name="Kahn D."/>
            <person name="Robinson-Rechavi M."/>
            <person name="Laudet V."/>
            <person name="Schachter V."/>
            <person name="Quetier F."/>
            <person name="Saurin W."/>
            <person name="Scarpelli C."/>
            <person name="Wincker P."/>
            <person name="Lander E.S."/>
            <person name="Weissenbach J."/>
            <person name="Roest Crollius H."/>
        </authorList>
    </citation>
    <scope>NUCLEOTIDE SEQUENCE [LARGE SCALE GENOMIC DNA]</scope>
</reference>
<proteinExistence type="predicted"/>
<dbReference type="KEGG" id="tng:GSTEN00000987G001"/>
<organism evidence="3">
    <name type="scientific">Tetraodon nigroviridis</name>
    <name type="common">Spotted green pufferfish</name>
    <name type="synonym">Chelonodon nigroviridis</name>
    <dbReference type="NCBI Taxonomy" id="99883"/>
    <lineage>
        <taxon>Eukaryota</taxon>
        <taxon>Metazoa</taxon>
        <taxon>Chordata</taxon>
        <taxon>Craniata</taxon>
        <taxon>Vertebrata</taxon>
        <taxon>Euteleostomi</taxon>
        <taxon>Actinopterygii</taxon>
        <taxon>Neopterygii</taxon>
        <taxon>Teleostei</taxon>
        <taxon>Neoteleostei</taxon>
        <taxon>Acanthomorphata</taxon>
        <taxon>Eupercaria</taxon>
        <taxon>Tetraodontiformes</taxon>
        <taxon>Tetradontoidea</taxon>
        <taxon>Tetraodontidae</taxon>
        <taxon>Tetraodon</taxon>
    </lineage>
</organism>
<sequence length="266" mass="26465">MNGLVVASCVQDESAGSKVAASLLLSPGGPKFTSLMLNLAHHVMLQEMKTFRTGALRPPGPGPRLVPGPGWSRAPADAVCFRGQLGSRGGGHPRLLAGRGGQASGAAHPEVSENGRGAGPLPPRVPEESPVSPGGSPRERRLGRCGAALDGGPGSPGSVLLQAAGPIGEGAAGRSQPVPGAPGVRSLPVVLPGPHDLQHQSGQRGCGRRPAGPGGPVRPGRDGPGPGGAADLPGAPGAAASASLLSDDRGELREIAADRYGADRRR</sequence>
<evidence type="ECO:0000256" key="1">
    <source>
        <dbReference type="SAM" id="MobiDB-lite"/>
    </source>
</evidence>
<feature type="compositionally biased region" description="Low complexity" evidence="1">
    <location>
        <begin position="229"/>
        <end position="245"/>
    </location>
</feature>
<reference evidence="3" key="2">
    <citation type="submission" date="2004-02" db="EMBL/GenBank/DDBJ databases">
        <authorList>
            <consortium name="Genoscope"/>
            <consortium name="Whitehead Institute Centre for Genome Research"/>
        </authorList>
    </citation>
    <scope>NUCLEOTIDE SEQUENCE</scope>
</reference>
<feature type="compositionally biased region" description="Gly residues" evidence="1">
    <location>
        <begin position="90"/>
        <end position="103"/>
    </location>
</feature>
<dbReference type="InterPro" id="IPR028163">
    <property type="entry name" value="HAUS_6_N"/>
</dbReference>
<name>Q4TGP9_TETNG</name>
<comment type="caution">
    <text evidence="3">The sequence shown here is derived from an EMBL/GenBank/DDBJ whole genome shotgun (WGS) entry which is preliminary data.</text>
</comment>
<feature type="compositionally biased region" description="Gly residues" evidence="1">
    <location>
        <begin position="212"/>
        <end position="228"/>
    </location>
</feature>
<protein>
    <submittedName>
        <fullName evidence="3">(spotted green pufferfish) hypothetical protein</fullName>
    </submittedName>
</protein>
<dbReference type="AlphaFoldDB" id="Q4TGP9"/>
<evidence type="ECO:0000259" key="2">
    <source>
        <dbReference type="Pfam" id="PF14661"/>
    </source>
</evidence>
<dbReference type="OrthoDB" id="5575722at2759"/>